<name>A0A061RYU4_9CHLO</name>
<proteinExistence type="predicted"/>
<dbReference type="EMBL" id="GBEZ01009656">
    <property type="protein sequence ID" value="JAC75949.1"/>
    <property type="molecule type" value="Transcribed_RNA"/>
</dbReference>
<feature type="non-terminal residue" evidence="2">
    <location>
        <position position="262"/>
    </location>
</feature>
<accession>A0A061RYU4</accession>
<evidence type="ECO:0000256" key="1">
    <source>
        <dbReference type="SAM" id="MobiDB-lite"/>
    </source>
</evidence>
<evidence type="ECO:0000313" key="2">
    <source>
        <dbReference type="EMBL" id="JAC75949.1"/>
    </source>
</evidence>
<protein>
    <submittedName>
        <fullName evidence="2">Uncharacterized protein</fullName>
    </submittedName>
</protein>
<dbReference type="AlphaFoldDB" id="A0A061RYU4"/>
<organism evidence="2">
    <name type="scientific">Tetraselmis sp. GSL018</name>
    <dbReference type="NCBI Taxonomy" id="582737"/>
    <lineage>
        <taxon>Eukaryota</taxon>
        <taxon>Viridiplantae</taxon>
        <taxon>Chlorophyta</taxon>
        <taxon>core chlorophytes</taxon>
        <taxon>Chlorodendrophyceae</taxon>
        <taxon>Chlorodendrales</taxon>
        <taxon>Chlorodendraceae</taxon>
        <taxon>Tetraselmis</taxon>
    </lineage>
</organism>
<feature type="compositionally biased region" description="Low complexity" evidence="1">
    <location>
        <begin position="92"/>
        <end position="105"/>
    </location>
</feature>
<feature type="region of interest" description="Disordered" evidence="1">
    <location>
        <begin position="92"/>
        <end position="125"/>
    </location>
</feature>
<sequence>MEDVHRLDEEAWEMHKVRMGHLRGLKCDGVGYENHRNDFGEAYARAPLDSARDMHDVNLDSGGFVFVPNGDSAPVDEYGVALLETIPEKASEVSTESSKSTELSLGTVNPTSERENFHTAKPKGSSRVRTLGHLEELMAPSQDTATRAASIQALNDALRESLSRDSQAITGPDGSFWPIIVSRKYADVRKHNWTQTDEDKDLTTARGIHSTVDFISRGLDALDKALESVKREVRTGKRESMEQEIREIHRKYRSQAQWEADK</sequence>
<reference evidence="2" key="1">
    <citation type="submission" date="2014-05" db="EMBL/GenBank/DDBJ databases">
        <title>The transcriptome of the halophilic microalga Tetraselmis sp. GSL018 isolated from the Great Salt Lake, Utah.</title>
        <authorList>
            <person name="Jinkerson R.E."/>
            <person name="D'Adamo S."/>
            <person name="Posewitz M.C."/>
        </authorList>
    </citation>
    <scope>NUCLEOTIDE SEQUENCE</scope>
    <source>
        <strain evidence="2">GSL018</strain>
    </source>
</reference>
<gene>
    <name evidence="2" type="ORF">TSPGSL018_21617</name>
</gene>